<name>A0A645JG48_9ZZZZ</name>
<evidence type="ECO:0000256" key="6">
    <source>
        <dbReference type="ARBA" id="ARBA00023136"/>
    </source>
</evidence>
<keyword evidence="3" id="KW-1003">Cell membrane</keyword>
<keyword evidence="2" id="KW-0813">Transport</keyword>
<evidence type="ECO:0000256" key="4">
    <source>
        <dbReference type="ARBA" id="ARBA00022692"/>
    </source>
</evidence>
<keyword evidence="6 7" id="KW-0472">Membrane</keyword>
<comment type="caution">
    <text evidence="8">The sequence shown here is derived from an EMBL/GenBank/DDBJ whole genome shotgun (WGS) entry which is preliminary data.</text>
</comment>
<protein>
    <recommendedName>
        <fullName evidence="9">Lactose transport system permease protein LacF</fullName>
    </recommendedName>
</protein>
<evidence type="ECO:0008006" key="9">
    <source>
        <dbReference type="Google" id="ProtNLM"/>
    </source>
</evidence>
<evidence type="ECO:0000256" key="3">
    <source>
        <dbReference type="ARBA" id="ARBA00022475"/>
    </source>
</evidence>
<dbReference type="PANTHER" id="PTHR30193:SF37">
    <property type="entry name" value="INNER MEMBRANE ABC TRANSPORTER PERMEASE PROTEIN YCJO"/>
    <property type="match status" value="1"/>
</dbReference>
<evidence type="ECO:0000256" key="7">
    <source>
        <dbReference type="SAM" id="Phobius"/>
    </source>
</evidence>
<organism evidence="8">
    <name type="scientific">bioreactor metagenome</name>
    <dbReference type="NCBI Taxonomy" id="1076179"/>
    <lineage>
        <taxon>unclassified sequences</taxon>
        <taxon>metagenomes</taxon>
        <taxon>ecological metagenomes</taxon>
    </lineage>
</organism>
<dbReference type="PANTHER" id="PTHR30193">
    <property type="entry name" value="ABC TRANSPORTER PERMEASE PROTEIN"/>
    <property type="match status" value="1"/>
</dbReference>
<keyword evidence="4 7" id="KW-0812">Transmembrane</keyword>
<comment type="subcellular location">
    <subcellularLocation>
        <location evidence="1">Cell membrane</location>
        <topology evidence="1">Multi-pass membrane protein</topology>
    </subcellularLocation>
</comment>
<evidence type="ECO:0000256" key="5">
    <source>
        <dbReference type="ARBA" id="ARBA00022989"/>
    </source>
</evidence>
<accession>A0A645JG48</accession>
<reference evidence="8" key="1">
    <citation type="submission" date="2019-08" db="EMBL/GenBank/DDBJ databases">
        <authorList>
            <person name="Kucharzyk K."/>
            <person name="Murdoch R.W."/>
            <person name="Higgins S."/>
            <person name="Loffler F."/>
        </authorList>
    </citation>
    <scope>NUCLEOTIDE SEQUENCE</scope>
</reference>
<feature type="transmembrane region" description="Helical" evidence="7">
    <location>
        <begin position="52"/>
        <end position="74"/>
    </location>
</feature>
<evidence type="ECO:0000313" key="8">
    <source>
        <dbReference type="EMBL" id="MPN62678.1"/>
    </source>
</evidence>
<evidence type="ECO:0000256" key="2">
    <source>
        <dbReference type="ARBA" id="ARBA00022448"/>
    </source>
</evidence>
<keyword evidence="5 7" id="KW-1133">Transmembrane helix</keyword>
<dbReference type="InterPro" id="IPR035906">
    <property type="entry name" value="MetI-like_sf"/>
</dbReference>
<evidence type="ECO:0000256" key="1">
    <source>
        <dbReference type="ARBA" id="ARBA00004651"/>
    </source>
</evidence>
<dbReference type="GO" id="GO:0005886">
    <property type="term" value="C:plasma membrane"/>
    <property type="evidence" value="ECO:0007669"/>
    <property type="project" value="UniProtKB-SubCell"/>
</dbReference>
<dbReference type="EMBL" id="VSSQ01141046">
    <property type="protein sequence ID" value="MPN62678.1"/>
    <property type="molecule type" value="Genomic_DNA"/>
</dbReference>
<sequence length="84" mass="9368">MLAPTMAVTTVLNVIYGLRVFDMVYALTNGGPGYATEVLYTGIYKEFGFGRYAMGTTLSSIMFVFMALIGFFLIRAMNRNEVEE</sequence>
<dbReference type="InterPro" id="IPR051393">
    <property type="entry name" value="ABC_transporter_permease"/>
</dbReference>
<dbReference type="Gene3D" id="1.10.3720.10">
    <property type="entry name" value="MetI-like"/>
    <property type="match status" value="1"/>
</dbReference>
<proteinExistence type="predicted"/>
<dbReference type="AlphaFoldDB" id="A0A645JG48"/>
<dbReference type="SUPFAM" id="SSF161098">
    <property type="entry name" value="MetI-like"/>
    <property type="match status" value="1"/>
</dbReference>
<gene>
    <name evidence="8" type="ORF">SDC9_210431</name>
</gene>